<evidence type="ECO:0008006" key="4">
    <source>
        <dbReference type="Google" id="ProtNLM"/>
    </source>
</evidence>
<gene>
    <name evidence="2" type="ORF">COHA_004324</name>
</gene>
<evidence type="ECO:0000313" key="2">
    <source>
        <dbReference type="EMBL" id="KAI7842132.1"/>
    </source>
</evidence>
<organism evidence="2 3">
    <name type="scientific">Chlorella ohadii</name>
    <dbReference type="NCBI Taxonomy" id="2649997"/>
    <lineage>
        <taxon>Eukaryota</taxon>
        <taxon>Viridiplantae</taxon>
        <taxon>Chlorophyta</taxon>
        <taxon>core chlorophytes</taxon>
        <taxon>Trebouxiophyceae</taxon>
        <taxon>Chlorellales</taxon>
        <taxon>Chlorellaceae</taxon>
        <taxon>Chlorella clade</taxon>
        <taxon>Chlorella</taxon>
    </lineage>
</organism>
<protein>
    <recommendedName>
        <fullName evidence="4">TLC domain-containing protein</fullName>
    </recommendedName>
</protein>
<name>A0AAD5DQ33_9CHLO</name>
<accession>A0AAD5DQ33</accession>
<dbReference type="Proteomes" id="UP001205105">
    <property type="component" value="Unassembled WGS sequence"/>
</dbReference>
<evidence type="ECO:0000313" key="3">
    <source>
        <dbReference type="Proteomes" id="UP001205105"/>
    </source>
</evidence>
<dbReference type="EMBL" id="JADXDR010000056">
    <property type="protein sequence ID" value="KAI7842132.1"/>
    <property type="molecule type" value="Genomic_DNA"/>
</dbReference>
<feature type="transmembrane region" description="Helical" evidence="1">
    <location>
        <begin position="48"/>
        <end position="78"/>
    </location>
</feature>
<feature type="transmembrane region" description="Helical" evidence="1">
    <location>
        <begin position="143"/>
        <end position="161"/>
    </location>
</feature>
<proteinExistence type="predicted"/>
<dbReference type="AlphaFoldDB" id="A0AAD5DQ33"/>
<sequence>MTGAAGPAAALAAAGAGRSLKPPAISLSPEVVLHDRCNLVALPIVGGLVLAGLLGAVDTLLVTKAFILYIVADFFYILLEPKAVPSRPRVILWHHAVTFLLLQIPLKHPSLGVYTCYDGLIEWNTLFLIARRQFPRYYQQLNWLYWATFYPMRLVLFPVLLPFFWREMTSGGYAWWETAAVMGTQASLCVFNAWFLIASWRRHR</sequence>
<comment type="caution">
    <text evidence="2">The sequence shown here is derived from an EMBL/GenBank/DDBJ whole genome shotgun (WGS) entry which is preliminary data.</text>
</comment>
<feature type="transmembrane region" description="Helical" evidence="1">
    <location>
        <begin position="173"/>
        <end position="197"/>
    </location>
</feature>
<evidence type="ECO:0000256" key="1">
    <source>
        <dbReference type="SAM" id="Phobius"/>
    </source>
</evidence>
<keyword evidence="1" id="KW-0472">Membrane</keyword>
<keyword evidence="1" id="KW-1133">Transmembrane helix</keyword>
<keyword evidence="3" id="KW-1185">Reference proteome</keyword>
<reference evidence="2" key="1">
    <citation type="submission" date="2020-11" db="EMBL/GenBank/DDBJ databases">
        <title>Chlorella ohadii genome sequencing and assembly.</title>
        <authorList>
            <person name="Murik O."/>
            <person name="Treves H."/>
            <person name="Kedem I."/>
            <person name="Shotland Y."/>
            <person name="Kaplan A."/>
        </authorList>
    </citation>
    <scope>NUCLEOTIDE SEQUENCE</scope>
    <source>
        <strain evidence="2">1</strain>
    </source>
</reference>
<keyword evidence="1" id="KW-0812">Transmembrane</keyword>